<dbReference type="InterPro" id="IPR050721">
    <property type="entry name" value="Trk_Ktr_HKT_K-transport"/>
</dbReference>
<feature type="transmembrane region" description="Helical" evidence="1">
    <location>
        <begin position="21"/>
        <end position="39"/>
    </location>
</feature>
<evidence type="ECO:0000256" key="1">
    <source>
        <dbReference type="SAM" id="Phobius"/>
    </source>
</evidence>
<evidence type="ECO:0000313" key="4">
    <source>
        <dbReference type="Proteomes" id="UP000564573"/>
    </source>
</evidence>
<keyword evidence="1" id="KW-0472">Membrane</keyword>
<proteinExistence type="predicted"/>
<sequence length="189" mass="20405">MGRRRFEELPTGVRRRIVAGVLLRTMLSAGLVITVYYLLPLDRPFETGPWLRFGIALVAFGVAVTWQLRVIAVSDIPRLKATQLVAVGLPLLLVLFASAYAGLARTQPGSFTEDLGHTDALYFAITVFATVGFGDIAPSTEAARILTMIQMAVGIVVVGVAARAVVGAVRAAQRRVDEESPAERADRTR</sequence>
<organism evidence="3 4">
    <name type="scientific">Prauserella sediminis</name>
    <dbReference type="NCBI Taxonomy" id="577680"/>
    <lineage>
        <taxon>Bacteria</taxon>
        <taxon>Bacillati</taxon>
        <taxon>Actinomycetota</taxon>
        <taxon>Actinomycetes</taxon>
        <taxon>Pseudonocardiales</taxon>
        <taxon>Pseudonocardiaceae</taxon>
        <taxon>Prauserella</taxon>
        <taxon>Prauserella salsuginis group</taxon>
    </lineage>
</organism>
<gene>
    <name evidence="3" type="ORF">FB384_002103</name>
</gene>
<dbReference type="Gene3D" id="1.10.287.70">
    <property type="match status" value="1"/>
</dbReference>
<dbReference type="EMBL" id="JACIBS010000001">
    <property type="protein sequence ID" value="MBB3663199.1"/>
    <property type="molecule type" value="Genomic_DNA"/>
</dbReference>
<dbReference type="SUPFAM" id="SSF81324">
    <property type="entry name" value="Voltage-gated potassium channels"/>
    <property type="match status" value="1"/>
</dbReference>
<dbReference type="PANTHER" id="PTHR43833">
    <property type="entry name" value="POTASSIUM CHANNEL PROTEIN 2-RELATED-RELATED"/>
    <property type="match status" value="1"/>
</dbReference>
<dbReference type="AlphaFoldDB" id="A0A839XMV9"/>
<reference evidence="3 4" key="1">
    <citation type="submission" date="2020-08" db="EMBL/GenBank/DDBJ databases">
        <title>Sequencing the genomes of 1000 actinobacteria strains.</title>
        <authorList>
            <person name="Klenk H.-P."/>
        </authorList>
    </citation>
    <scope>NUCLEOTIDE SEQUENCE [LARGE SCALE GENOMIC DNA]</scope>
    <source>
        <strain evidence="3 4">DSM 45267</strain>
    </source>
</reference>
<name>A0A839XMV9_9PSEU</name>
<keyword evidence="1" id="KW-1133">Transmembrane helix</keyword>
<keyword evidence="1" id="KW-0812">Transmembrane</keyword>
<feature type="transmembrane region" description="Helical" evidence="1">
    <location>
        <begin position="84"/>
        <end position="101"/>
    </location>
</feature>
<dbReference type="PANTHER" id="PTHR43833:SF9">
    <property type="entry name" value="POTASSIUM CHANNEL PROTEIN YUGO-RELATED"/>
    <property type="match status" value="1"/>
</dbReference>
<evidence type="ECO:0000259" key="2">
    <source>
        <dbReference type="Pfam" id="PF07885"/>
    </source>
</evidence>
<feature type="transmembrane region" description="Helical" evidence="1">
    <location>
        <begin position="145"/>
        <end position="166"/>
    </location>
</feature>
<dbReference type="RefSeq" id="WP_258937021.1">
    <property type="nucleotide sequence ID" value="NZ_JACIBS010000001.1"/>
</dbReference>
<dbReference type="Pfam" id="PF07885">
    <property type="entry name" value="Ion_trans_2"/>
    <property type="match status" value="1"/>
</dbReference>
<feature type="domain" description="Potassium channel" evidence="2">
    <location>
        <begin position="96"/>
        <end position="168"/>
    </location>
</feature>
<dbReference type="Proteomes" id="UP000564573">
    <property type="component" value="Unassembled WGS sequence"/>
</dbReference>
<accession>A0A839XMV9</accession>
<protein>
    <recommendedName>
        <fullName evidence="2">Potassium channel domain-containing protein</fullName>
    </recommendedName>
</protein>
<comment type="caution">
    <text evidence="3">The sequence shown here is derived from an EMBL/GenBank/DDBJ whole genome shotgun (WGS) entry which is preliminary data.</text>
</comment>
<feature type="transmembrane region" description="Helical" evidence="1">
    <location>
        <begin position="51"/>
        <end position="72"/>
    </location>
</feature>
<evidence type="ECO:0000313" key="3">
    <source>
        <dbReference type="EMBL" id="MBB3663199.1"/>
    </source>
</evidence>
<keyword evidence="4" id="KW-1185">Reference proteome</keyword>
<dbReference type="InterPro" id="IPR013099">
    <property type="entry name" value="K_chnl_dom"/>
</dbReference>